<dbReference type="InterPro" id="IPR001841">
    <property type="entry name" value="Znf_RING"/>
</dbReference>
<keyword evidence="7 10" id="KW-0472">Membrane</keyword>
<dbReference type="AlphaFoldDB" id="A0A6P5FES8"/>
<keyword evidence="6 10" id="KW-1133">Transmembrane helix</keyword>
<gene>
    <name evidence="13" type="primary">LOC109714517</name>
</gene>
<dbReference type="InterPro" id="IPR013083">
    <property type="entry name" value="Znf_RING/FYVE/PHD"/>
</dbReference>
<keyword evidence="3" id="KW-0479">Metal-binding</keyword>
<dbReference type="GO" id="GO:0008270">
    <property type="term" value="F:zinc ion binding"/>
    <property type="evidence" value="ECO:0007669"/>
    <property type="project" value="UniProtKB-KW"/>
</dbReference>
<feature type="transmembrane region" description="Helical" evidence="10">
    <location>
        <begin position="92"/>
        <end position="113"/>
    </location>
</feature>
<dbReference type="GO" id="GO:0016020">
    <property type="term" value="C:membrane"/>
    <property type="evidence" value="ECO:0007669"/>
    <property type="project" value="UniProtKB-SubCell"/>
</dbReference>
<evidence type="ECO:0000256" key="7">
    <source>
        <dbReference type="ARBA" id="ARBA00023136"/>
    </source>
</evidence>
<comment type="subcellular location">
    <subcellularLocation>
        <location evidence="1">Membrane</location>
        <topology evidence="1">Multi-pass membrane protein</topology>
    </subcellularLocation>
</comment>
<keyword evidence="4 9" id="KW-0863">Zinc-finger</keyword>
<dbReference type="PANTHER" id="PTHR46151:SF7">
    <property type="entry name" value="NEP1-INTERACTING PROTEIN 1"/>
    <property type="match status" value="1"/>
</dbReference>
<keyword evidence="2 10" id="KW-0812">Transmembrane</keyword>
<dbReference type="Gene3D" id="3.30.40.10">
    <property type="entry name" value="Zinc/RING finger domain, C3HC4 (zinc finger)"/>
    <property type="match status" value="1"/>
</dbReference>
<dbReference type="Proteomes" id="UP000515123">
    <property type="component" value="Linkage group 8"/>
</dbReference>
<name>A0A6P5FES8_ANACO</name>
<evidence type="ECO:0000256" key="4">
    <source>
        <dbReference type="ARBA" id="ARBA00022771"/>
    </source>
</evidence>
<evidence type="ECO:0000256" key="5">
    <source>
        <dbReference type="ARBA" id="ARBA00022833"/>
    </source>
</evidence>
<dbReference type="FunFam" id="3.30.40.10:FF:000505">
    <property type="entry name" value="NEP1-interacting protein-like 1"/>
    <property type="match status" value="1"/>
</dbReference>
<comment type="similarity">
    <text evidence="8">Belongs to the RING-type zinc finger family. NIP subfamily.</text>
</comment>
<feature type="transmembrane region" description="Helical" evidence="10">
    <location>
        <begin position="20"/>
        <end position="53"/>
    </location>
</feature>
<organism evidence="12 13">
    <name type="scientific">Ananas comosus</name>
    <name type="common">Pineapple</name>
    <name type="synonym">Ananas ananas</name>
    <dbReference type="NCBI Taxonomy" id="4615"/>
    <lineage>
        <taxon>Eukaryota</taxon>
        <taxon>Viridiplantae</taxon>
        <taxon>Streptophyta</taxon>
        <taxon>Embryophyta</taxon>
        <taxon>Tracheophyta</taxon>
        <taxon>Spermatophyta</taxon>
        <taxon>Magnoliopsida</taxon>
        <taxon>Liliopsida</taxon>
        <taxon>Poales</taxon>
        <taxon>Bromeliaceae</taxon>
        <taxon>Bromelioideae</taxon>
        <taxon>Ananas</taxon>
    </lineage>
</organism>
<dbReference type="RefSeq" id="XP_020094781.1">
    <property type="nucleotide sequence ID" value="XM_020239192.1"/>
</dbReference>
<evidence type="ECO:0000256" key="9">
    <source>
        <dbReference type="PROSITE-ProRule" id="PRU00175"/>
    </source>
</evidence>
<evidence type="ECO:0000256" key="8">
    <source>
        <dbReference type="ARBA" id="ARBA00061072"/>
    </source>
</evidence>
<reference evidence="13" key="2">
    <citation type="submission" date="2025-08" db="UniProtKB">
        <authorList>
            <consortium name="RefSeq"/>
        </authorList>
    </citation>
    <scope>IDENTIFICATION</scope>
    <source>
        <tissue evidence="13">Leaf</tissue>
    </source>
</reference>
<evidence type="ECO:0000256" key="1">
    <source>
        <dbReference type="ARBA" id="ARBA00004141"/>
    </source>
</evidence>
<dbReference type="SMART" id="SM00184">
    <property type="entry name" value="RING"/>
    <property type="match status" value="1"/>
</dbReference>
<evidence type="ECO:0000256" key="6">
    <source>
        <dbReference type="ARBA" id="ARBA00022989"/>
    </source>
</evidence>
<evidence type="ECO:0000256" key="2">
    <source>
        <dbReference type="ARBA" id="ARBA00022692"/>
    </source>
</evidence>
<keyword evidence="5" id="KW-0862">Zinc</keyword>
<accession>A0A6P5FES8</accession>
<dbReference type="Pfam" id="PF13639">
    <property type="entry name" value="zf-RING_2"/>
    <property type="match status" value="1"/>
</dbReference>
<evidence type="ECO:0000313" key="13">
    <source>
        <dbReference type="RefSeq" id="XP_020094781.1"/>
    </source>
</evidence>
<protein>
    <submittedName>
        <fullName evidence="13">NEP1-interacting protein 2-like</fullName>
    </submittedName>
</protein>
<sequence>MDFSTNYLKWVVRETWKYGFMAYGMIGTVICVVATCFFAIVGSIVGAVTGAVIGSGTESGMLRGAGVGAISGAVFSIEAVESSRDRWNSNGLGVWSILYLMDIIYSLLSGRLVREKVDPAMQSAVSSQISAISSPFVESTDFFDTGFVSGMPKDSIEELPKVKITKEDMVDKTGENICCSVCLQDLQIGDLARKLPNCVHMFHSRCIDSWLIRHGSCPLCRRDV</sequence>
<evidence type="ECO:0000313" key="12">
    <source>
        <dbReference type="Proteomes" id="UP000515123"/>
    </source>
</evidence>
<evidence type="ECO:0000256" key="10">
    <source>
        <dbReference type="SAM" id="Phobius"/>
    </source>
</evidence>
<dbReference type="GeneID" id="109714517"/>
<feature type="domain" description="RING-type" evidence="11">
    <location>
        <begin position="179"/>
        <end position="221"/>
    </location>
</feature>
<reference evidence="12" key="1">
    <citation type="journal article" date="2015" name="Nat. Genet.">
        <title>The pineapple genome and the evolution of CAM photosynthesis.</title>
        <authorList>
            <person name="Ming R."/>
            <person name="VanBuren R."/>
            <person name="Wai C.M."/>
            <person name="Tang H."/>
            <person name="Schatz M.C."/>
            <person name="Bowers J.E."/>
            <person name="Lyons E."/>
            <person name="Wang M.L."/>
            <person name="Chen J."/>
            <person name="Biggers E."/>
            <person name="Zhang J."/>
            <person name="Huang L."/>
            <person name="Zhang L."/>
            <person name="Miao W."/>
            <person name="Zhang J."/>
            <person name="Ye Z."/>
            <person name="Miao C."/>
            <person name="Lin Z."/>
            <person name="Wang H."/>
            <person name="Zhou H."/>
            <person name="Yim W.C."/>
            <person name="Priest H.D."/>
            <person name="Zheng C."/>
            <person name="Woodhouse M."/>
            <person name="Edger P.P."/>
            <person name="Guyot R."/>
            <person name="Guo H.B."/>
            <person name="Guo H."/>
            <person name="Zheng G."/>
            <person name="Singh R."/>
            <person name="Sharma A."/>
            <person name="Min X."/>
            <person name="Zheng Y."/>
            <person name="Lee H."/>
            <person name="Gurtowski J."/>
            <person name="Sedlazeck F.J."/>
            <person name="Harkess A."/>
            <person name="McKain M.R."/>
            <person name="Liao Z."/>
            <person name="Fang J."/>
            <person name="Liu J."/>
            <person name="Zhang X."/>
            <person name="Zhang Q."/>
            <person name="Hu W."/>
            <person name="Qin Y."/>
            <person name="Wang K."/>
            <person name="Chen L.Y."/>
            <person name="Shirley N."/>
            <person name="Lin Y.R."/>
            <person name="Liu L.Y."/>
            <person name="Hernandez A.G."/>
            <person name="Wright C.L."/>
            <person name="Bulone V."/>
            <person name="Tuskan G.A."/>
            <person name="Heath K."/>
            <person name="Zee F."/>
            <person name="Moore P.H."/>
            <person name="Sunkar R."/>
            <person name="Leebens-Mack J.H."/>
            <person name="Mockler T."/>
            <person name="Bennetzen J.L."/>
            <person name="Freeling M."/>
            <person name="Sankoff D."/>
            <person name="Paterson A.H."/>
            <person name="Zhu X."/>
            <person name="Yang X."/>
            <person name="Smith J.A."/>
            <person name="Cushman J.C."/>
            <person name="Paull R.E."/>
            <person name="Yu Q."/>
        </authorList>
    </citation>
    <scope>NUCLEOTIDE SEQUENCE [LARGE SCALE GENOMIC DNA]</scope>
    <source>
        <strain evidence="12">cv. F153</strain>
    </source>
</reference>
<dbReference type="PROSITE" id="PS50089">
    <property type="entry name" value="ZF_RING_2"/>
    <property type="match status" value="1"/>
</dbReference>
<evidence type="ECO:0000256" key="3">
    <source>
        <dbReference type="ARBA" id="ARBA00022723"/>
    </source>
</evidence>
<keyword evidence="12" id="KW-1185">Reference proteome</keyword>
<dbReference type="SUPFAM" id="SSF57850">
    <property type="entry name" value="RING/U-box"/>
    <property type="match status" value="1"/>
</dbReference>
<dbReference type="Gramene" id="Aco011787.1.mrna1">
    <property type="protein sequence ID" value="Aco011787.1.mrna1"/>
    <property type="gene ID" value="Aco011787.1.path1"/>
</dbReference>
<proteinExistence type="inferred from homology"/>
<evidence type="ECO:0000259" key="11">
    <source>
        <dbReference type="PROSITE" id="PS50089"/>
    </source>
</evidence>
<dbReference type="PANTHER" id="PTHR46151">
    <property type="entry name" value="NEP1-INTERACTING PROTEIN-LIKE 2"/>
    <property type="match status" value="1"/>
</dbReference>
<dbReference type="OrthoDB" id="8062037at2759"/>